<organism evidence="2 3">
    <name type="scientific">Pontibacter ummariensis</name>
    <dbReference type="NCBI Taxonomy" id="1610492"/>
    <lineage>
        <taxon>Bacteria</taxon>
        <taxon>Pseudomonadati</taxon>
        <taxon>Bacteroidota</taxon>
        <taxon>Cytophagia</taxon>
        <taxon>Cytophagales</taxon>
        <taxon>Hymenobacteraceae</taxon>
        <taxon>Pontibacter</taxon>
    </lineage>
</organism>
<gene>
    <name evidence="2" type="ORF">SAMN06296052_11836</name>
</gene>
<dbReference type="RefSeq" id="WP_089320575.1">
    <property type="nucleotide sequence ID" value="NZ_FZOQ01000018.1"/>
</dbReference>
<protein>
    <recommendedName>
        <fullName evidence="4">Viral A-type inclusion protein</fullName>
    </recommendedName>
</protein>
<evidence type="ECO:0000313" key="2">
    <source>
        <dbReference type="EMBL" id="SNS95346.1"/>
    </source>
</evidence>
<evidence type="ECO:0008006" key="4">
    <source>
        <dbReference type="Google" id="ProtNLM"/>
    </source>
</evidence>
<name>A0A239INK1_9BACT</name>
<dbReference type="OrthoDB" id="1436925at2"/>
<accession>A0A239INK1</accession>
<evidence type="ECO:0000313" key="3">
    <source>
        <dbReference type="Proteomes" id="UP000198432"/>
    </source>
</evidence>
<reference evidence="3" key="1">
    <citation type="submission" date="2017-06" db="EMBL/GenBank/DDBJ databases">
        <authorList>
            <person name="Varghese N."/>
            <person name="Submissions S."/>
        </authorList>
    </citation>
    <scope>NUCLEOTIDE SEQUENCE [LARGE SCALE GENOMIC DNA]</scope>
    <source>
        <strain evidence="3">NKM1</strain>
    </source>
</reference>
<keyword evidence="3" id="KW-1185">Reference proteome</keyword>
<dbReference type="Proteomes" id="UP000198432">
    <property type="component" value="Unassembled WGS sequence"/>
</dbReference>
<dbReference type="EMBL" id="FZOQ01000018">
    <property type="protein sequence ID" value="SNS95346.1"/>
    <property type="molecule type" value="Genomic_DNA"/>
</dbReference>
<feature type="signal peptide" evidence="1">
    <location>
        <begin position="1"/>
        <end position="20"/>
    </location>
</feature>
<dbReference type="PROSITE" id="PS51257">
    <property type="entry name" value="PROKAR_LIPOPROTEIN"/>
    <property type="match status" value="1"/>
</dbReference>
<proteinExistence type="predicted"/>
<keyword evidence="1" id="KW-0732">Signal</keyword>
<feature type="chain" id="PRO_5012941203" description="Viral A-type inclusion protein" evidence="1">
    <location>
        <begin position="21"/>
        <end position="144"/>
    </location>
</feature>
<dbReference type="AlphaFoldDB" id="A0A239INK1"/>
<sequence length="144" mass="16448">MKNRVMYLAFPLALLLSCHSGPTEETQQAELQGNVMAIHDAAMAKMEDIFKLRRSLRALRDTLEAQQADSTTLLVLQRDISGLNEADEVMMSWMRQYQAPDSLQHQEAMAYLQAELQKIERVQTVMDSTIQAARTTLTQYDQQK</sequence>
<evidence type="ECO:0000256" key="1">
    <source>
        <dbReference type="SAM" id="SignalP"/>
    </source>
</evidence>